<evidence type="ECO:0000256" key="5">
    <source>
        <dbReference type="ARBA" id="ARBA00022741"/>
    </source>
</evidence>
<evidence type="ECO:0000313" key="12">
    <source>
        <dbReference type="Proteomes" id="UP001592528"/>
    </source>
</evidence>
<reference evidence="11 12" key="1">
    <citation type="submission" date="2024-09" db="EMBL/GenBank/DDBJ databases">
        <authorList>
            <person name="Lee S.D."/>
        </authorList>
    </citation>
    <scope>NUCLEOTIDE SEQUENCE [LARGE SCALE GENOMIC DNA]</scope>
    <source>
        <strain evidence="11 12">N1-5</strain>
    </source>
</reference>
<name>A0ABV6V155_9ACTN</name>
<sequence length="394" mass="42630">MSTTAEPRRRWYLSPWITVPVPVVLAVLDALLANDLTSVVQMSTSLVAAAALLLRTRWPLAVMLLTLPGLQLSYIWLAPMIALYTLAAAERRRWVVGGCALLLAVAQFLPWPYSDVPVQWDRTTTLAAMYSLMTAIAPVVLGLLVLTRRELAVRLDELTRGQEREQRLLAHSVLSTERARLAREMHDVVSHQVSLISIQAGALQVRADDPEATAEGARTIRQLAVKTLEELRQMVGVLRAAGGDGRELSPQPTLADLPRLIAASGLDAVLDTVPHQSRQQPPSAWPEPVERAAYRTVQESLTNIRKYAPGAAVTVTVRADAGRLQVEIRNGPADPGAEPLVLPSGGHGLVGLRERAQQLGGSLLARPTMEGGYLVSAVLPLRPEGKLPARPADG</sequence>
<keyword evidence="12" id="KW-1185">Reference proteome</keyword>
<keyword evidence="7" id="KW-0067">ATP-binding</keyword>
<accession>A0ABV6V155</accession>
<keyword evidence="9" id="KW-0472">Membrane</keyword>
<evidence type="ECO:0000256" key="4">
    <source>
        <dbReference type="ARBA" id="ARBA00022679"/>
    </source>
</evidence>
<dbReference type="Gene3D" id="3.30.565.10">
    <property type="entry name" value="Histidine kinase-like ATPase, C-terminal domain"/>
    <property type="match status" value="1"/>
</dbReference>
<keyword evidence="4" id="KW-0808">Transferase</keyword>
<feature type="transmembrane region" description="Helical" evidence="9">
    <location>
        <begin position="125"/>
        <end position="146"/>
    </location>
</feature>
<gene>
    <name evidence="11" type="ORF">ACEZDJ_39680</name>
</gene>
<keyword evidence="5" id="KW-0547">Nucleotide-binding</keyword>
<comment type="caution">
    <text evidence="11">The sequence shown here is derived from an EMBL/GenBank/DDBJ whole genome shotgun (WGS) entry which is preliminary data.</text>
</comment>
<dbReference type="EC" id="2.7.13.3" evidence="2"/>
<dbReference type="RefSeq" id="WP_051726555.1">
    <property type="nucleotide sequence ID" value="NZ_JBHEZZ010000045.1"/>
</dbReference>
<feature type="transmembrane region" description="Helical" evidence="9">
    <location>
        <begin position="60"/>
        <end position="87"/>
    </location>
</feature>
<evidence type="ECO:0000256" key="2">
    <source>
        <dbReference type="ARBA" id="ARBA00012438"/>
    </source>
</evidence>
<dbReference type="InterPro" id="IPR036890">
    <property type="entry name" value="HATPase_C_sf"/>
</dbReference>
<evidence type="ECO:0000313" key="11">
    <source>
        <dbReference type="EMBL" id="MFC1407417.1"/>
    </source>
</evidence>
<keyword evidence="9" id="KW-0812">Transmembrane</keyword>
<evidence type="ECO:0000256" key="3">
    <source>
        <dbReference type="ARBA" id="ARBA00022553"/>
    </source>
</evidence>
<dbReference type="Pfam" id="PF07730">
    <property type="entry name" value="HisKA_3"/>
    <property type="match status" value="1"/>
</dbReference>
<evidence type="ECO:0000256" key="7">
    <source>
        <dbReference type="ARBA" id="ARBA00022840"/>
    </source>
</evidence>
<dbReference type="CDD" id="cd16917">
    <property type="entry name" value="HATPase_UhpB-NarQ-NarX-like"/>
    <property type="match status" value="1"/>
</dbReference>
<dbReference type="PANTHER" id="PTHR24421">
    <property type="entry name" value="NITRATE/NITRITE SENSOR PROTEIN NARX-RELATED"/>
    <property type="match status" value="1"/>
</dbReference>
<dbReference type="Proteomes" id="UP001592528">
    <property type="component" value="Unassembled WGS sequence"/>
</dbReference>
<dbReference type="InterPro" id="IPR050482">
    <property type="entry name" value="Sensor_HK_TwoCompSys"/>
</dbReference>
<evidence type="ECO:0000256" key="8">
    <source>
        <dbReference type="ARBA" id="ARBA00023012"/>
    </source>
</evidence>
<evidence type="ECO:0000256" key="1">
    <source>
        <dbReference type="ARBA" id="ARBA00000085"/>
    </source>
</evidence>
<dbReference type="EMBL" id="JBHEZZ010000045">
    <property type="protein sequence ID" value="MFC1407417.1"/>
    <property type="molecule type" value="Genomic_DNA"/>
</dbReference>
<keyword evidence="8" id="KW-0902">Two-component regulatory system</keyword>
<feature type="transmembrane region" description="Helical" evidence="9">
    <location>
        <begin position="12"/>
        <end position="33"/>
    </location>
</feature>
<dbReference type="SUPFAM" id="SSF55874">
    <property type="entry name" value="ATPase domain of HSP90 chaperone/DNA topoisomerase II/histidine kinase"/>
    <property type="match status" value="1"/>
</dbReference>
<proteinExistence type="predicted"/>
<dbReference type="GO" id="GO:0016301">
    <property type="term" value="F:kinase activity"/>
    <property type="evidence" value="ECO:0007669"/>
    <property type="project" value="UniProtKB-KW"/>
</dbReference>
<keyword evidence="6 11" id="KW-0418">Kinase</keyword>
<dbReference type="Gene3D" id="1.20.5.1930">
    <property type="match status" value="1"/>
</dbReference>
<dbReference type="InterPro" id="IPR011712">
    <property type="entry name" value="Sig_transdc_His_kin_sub3_dim/P"/>
</dbReference>
<keyword evidence="9" id="KW-1133">Transmembrane helix</keyword>
<protein>
    <recommendedName>
        <fullName evidence="2">histidine kinase</fullName>
        <ecNumber evidence="2">2.7.13.3</ecNumber>
    </recommendedName>
</protein>
<feature type="domain" description="Signal transduction histidine kinase subgroup 3 dimerisation and phosphoacceptor" evidence="10">
    <location>
        <begin position="177"/>
        <end position="241"/>
    </location>
</feature>
<dbReference type="PANTHER" id="PTHR24421:SF10">
    <property type="entry name" value="NITRATE_NITRITE SENSOR PROTEIN NARQ"/>
    <property type="match status" value="1"/>
</dbReference>
<feature type="transmembrane region" description="Helical" evidence="9">
    <location>
        <begin position="94"/>
        <end position="113"/>
    </location>
</feature>
<keyword evidence="3" id="KW-0597">Phosphoprotein</keyword>
<evidence type="ECO:0000259" key="10">
    <source>
        <dbReference type="Pfam" id="PF07730"/>
    </source>
</evidence>
<organism evidence="11 12">
    <name type="scientific">Streptacidiphilus cavernicola</name>
    <dbReference type="NCBI Taxonomy" id="3342716"/>
    <lineage>
        <taxon>Bacteria</taxon>
        <taxon>Bacillati</taxon>
        <taxon>Actinomycetota</taxon>
        <taxon>Actinomycetes</taxon>
        <taxon>Kitasatosporales</taxon>
        <taxon>Streptomycetaceae</taxon>
        <taxon>Streptacidiphilus</taxon>
    </lineage>
</organism>
<evidence type="ECO:0000256" key="9">
    <source>
        <dbReference type="SAM" id="Phobius"/>
    </source>
</evidence>
<evidence type="ECO:0000256" key="6">
    <source>
        <dbReference type="ARBA" id="ARBA00022777"/>
    </source>
</evidence>
<comment type="catalytic activity">
    <reaction evidence="1">
        <text>ATP + protein L-histidine = ADP + protein N-phospho-L-histidine.</text>
        <dbReference type="EC" id="2.7.13.3"/>
    </reaction>
</comment>